<keyword evidence="8" id="KW-1185">Reference proteome</keyword>
<dbReference type="GO" id="GO:0001002">
    <property type="term" value="F:RNA polymerase III type 1 promoter sequence-specific DNA binding"/>
    <property type="evidence" value="ECO:0007669"/>
    <property type="project" value="TreeGrafter"/>
</dbReference>
<comment type="caution">
    <text evidence="7">The sequence shown here is derived from an EMBL/GenBank/DDBJ whole genome shotgun (WGS) entry which is preliminary data.</text>
</comment>
<evidence type="ECO:0000259" key="5">
    <source>
        <dbReference type="Pfam" id="PF09734"/>
    </source>
</evidence>
<protein>
    <submittedName>
        <fullName evidence="7">Transcription factor TFIIIC subunit</fullName>
    </submittedName>
</protein>
<feature type="domain" description="Transcription factor IIIC subunit 5 HTH" evidence="5">
    <location>
        <begin position="167"/>
        <end position="314"/>
    </location>
</feature>
<dbReference type="GO" id="GO:0001003">
    <property type="term" value="F:RNA polymerase III type 2 promoter sequence-specific DNA binding"/>
    <property type="evidence" value="ECO:0007669"/>
    <property type="project" value="TreeGrafter"/>
</dbReference>
<dbReference type="PANTHER" id="PTHR13230">
    <property type="entry name" value="GENERAL TRANSCRIPTION FACTOR IIIC, POLYPEPTIDE 5"/>
    <property type="match status" value="1"/>
</dbReference>
<evidence type="ECO:0000313" key="7">
    <source>
        <dbReference type="EMBL" id="GMM49470.1"/>
    </source>
</evidence>
<sequence>MVAELAESICFELPVRVVNVSNAIDAVGGAPEISRFASDATFMKEPEGLELRLRNDKFHHPIKSMPVRTKNIVIQVSIPYRYRLNNSLQKSLSFAEASDAGTTIVRPKYVVNHTHRFREMADFQYYTGDSKFALEMKRSVFAGNLDQIMRINLGLNSTNTPSINNDLLPPVKFSVNTQPFYYAYQQSPYVKLVDDASGERKLMNTAASSKVISNLLTWGDQVPSSPPSALSLQPKTSVQECIDALRQLFAERPSYTRRALQHKLGSVLSRQLKFSLPYVSYYYRSGPWRGAYIKYGVDPAKDRSMSKYQVEHFRITSDDSNKIQDQEVQGASSEYVFDGTAYPDAPMLQLIDIHEGFLEEYIETSDLRESVDESDGWYTEKTIAVIRKVLRSELVSLRDGKGALSNEQKFGLLNELML</sequence>
<evidence type="ECO:0000256" key="3">
    <source>
        <dbReference type="ARBA" id="ARBA00023163"/>
    </source>
</evidence>
<dbReference type="InterPro" id="IPR019136">
    <property type="entry name" value="TF_IIIC_su-5_HTH"/>
</dbReference>
<evidence type="ECO:0000256" key="2">
    <source>
        <dbReference type="ARBA" id="ARBA00023125"/>
    </source>
</evidence>
<evidence type="ECO:0000313" key="8">
    <source>
        <dbReference type="Proteomes" id="UP001362899"/>
    </source>
</evidence>
<dbReference type="InterPro" id="IPR040454">
    <property type="entry name" value="TF_IIIC_Tfc1/Sfc1"/>
</dbReference>
<evidence type="ECO:0000259" key="6">
    <source>
        <dbReference type="Pfam" id="PF17682"/>
    </source>
</evidence>
<dbReference type="GO" id="GO:0006384">
    <property type="term" value="P:transcription initiation at RNA polymerase III promoter"/>
    <property type="evidence" value="ECO:0007669"/>
    <property type="project" value="InterPro"/>
</dbReference>
<dbReference type="InterPro" id="IPR042536">
    <property type="entry name" value="TFIIIC_tauA_Sfc1"/>
</dbReference>
<dbReference type="Pfam" id="PF09734">
    <property type="entry name" value="Tau95"/>
    <property type="match status" value="1"/>
</dbReference>
<dbReference type="GO" id="GO:0000127">
    <property type="term" value="C:transcription factor TFIIIC complex"/>
    <property type="evidence" value="ECO:0007669"/>
    <property type="project" value="InterPro"/>
</dbReference>
<dbReference type="AlphaFoldDB" id="A0AAV5RDQ3"/>
<name>A0AAV5RDQ3_STABA</name>
<dbReference type="InterPro" id="IPR041499">
    <property type="entry name" value="Tfc1/Sfc1_N"/>
</dbReference>
<dbReference type="PANTHER" id="PTHR13230:SF5">
    <property type="entry name" value="GENERAL TRANSCRIPTION FACTOR 3C POLYPEPTIDE 5"/>
    <property type="match status" value="1"/>
</dbReference>
<dbReference type="EMBL" id="BTGC01000001">
    <property type="protein sequence ID" value="GMM49470.1"/>
    <property type="molecule type" value="Genomic_DNA"/>
</dbReference>
<evidence type="ECO:0000256" key="1">
    <source>
        <dbReference type="ARBA" id="ARBA00004123"/>
    </source>
</evidence>
<keyword evidence="4" id="KW-0539">Nucleus</keyword>
<organism evidence="7 8">
    <name type="scientific">Starmerella bacillaris</name>
    <name type="common">Yeast</name>
    <name type="synonym">Candida zemplinina</name>
    <dbReference type="NCBI Taxonomy" id="1247836"/>
    <lineage>
        <taxon>Eukaryota</taxon>
        <taxon>Fungi</taxon>
        <taxon>Dikarya</taxon>
        <taxon>Ascomycota</taxon>
        <taxon>Saccharomycotina</taxon>
        <taxon>Dipodascomycetes</taxon>
        <taxon>Dipodascales</taxon>
        <taxon>Trichomonascaceae</taxon>
        <taxon>Starmerella</taxon>
    </lineage>
</organism>
<keyword evidence="2" id="KW-0238">DNA-binding</keyword>
<keyword evidence="3" id="KW-0804">Transcription</keyword>
<gene>
    <name evidence="7" type="ORF">DASB73_004280</name>
</gene>
<accession>A0AAV5RDQ3</accession>
<dbReference type="Pfam" id="PF17682">
    <property type="entry name" value="Tau95_N"/>
    <property type="match status" value="1"/>
</dbReference>
<evidence type="ECO:0000256" key="4">
    <source>
        <dbReference type="ARBA" id="ARBA00023242"/>
    </source>
</evidence>
<dbReference type="Gene3D" id="3.30.200.160">
    <property type="entry name" value="TFIIIC, subcomplex tauA, subunit Sfc1, barrel domain"/>
    <property type="match status" value="1"/>
</dbReference>
<feature type="domain" description="Transcription factor IIIC subunit Tfc1/Sfc1 triple barrel" evidence="6">
    <location>
        <begin position="10"/>
        <end position="125"/>
    </location>
</feature>
<proteinExistence type="predicted"/>
<dbReference type="Proteomes" id="UP001362899">
    <property type="component" value="Unassembled WGS sequence"/>
</dbReference>
<reference evidence="7 8" key="1">
    <citation type="journal article" date="2023" name="Elife">
        <title>Identification of key yeast species and microbe-microbe interactions impacting larval growth of Drosophila in the wild.</title>
        <authorList>
            <person name="Mure A."/>
            <person name="Sugiura Y."/>
            <person name="Maeda R."/>
            <person name="Honda K."/>
            <person name="Sakurai N."/>
            <person name="Takahashi Y."/>
            <person name="Watada M."/>
            <person name="Katoh T."/>
            <person name="Gotoh A."/>
            <person name="Gotoh Y."/>
            <person name="Taniguchi I."/>
            <person name="Nakamura K."/>
            <person name="Hayashi T."/>
            <person name="Katayama T."/>
            <person name="Uemura T."/>
            <person name="Hattori Y."/>
        </authorList>
    </citation>
    <scope>NUCLEOTIDE SEQUENCE [LARGE SCALE GENOMIC DNA]</scope>
    <source>
        <strain evidence="7 8">SB-73</strain>
    </source>
</reference>
<dbReference type="GO" id="GO:0005634">
    <property type="term" value="C:nucleus"/>
    <property type="evidence" value="ECO:0007669"/>
    <property type="project" value="UniProtKB-SubCell"/>
</dbReference>
<comment type="subcellular location">
    <subcellularLocation>
        <location evidence="1">Nucleus</location>
    </subcellularLocation>
</comment>